<keyword evidence="3" id="KW-1185">Reference proteome</keyword>
<proteinExistence type="predicted"/>
<evidence type="ECO:0000256" key="1">
    <source>
        <dbReference type="SAM" id="SignalP"/>
    </source>
</evidence>
<comment type="caution">
    <text evidence="2">The sequence shown here is derived from an EMBL/GenBank/DDBJ whole genome shotgun (WGS) entry which is preliminary data.</text>
</comment>
<feature type="chain" id="PRO_5036842935" evidence="1">
    <location>
        <begin position="23"/>
        <end position="225"/>
    </location>
</feature>
<name>A0A941DT80_9BURK</name>
<accession>A0A941DT80</accession>
<feature type="signal peptide" evidence="1">
    <location>
        <begin position="1"/>
        <end position="22"/>
    </location>
</feature>
<sequence length="225" mass="23343">MKSSFIKLTAISAMFIALHASATTVPNTFTSGQPASAAAVNQNFQALATAIDSVNSNLSALSARVAKMESNSTLTINDFIGSYKLMMLDTGVGTTYVSVRQTLGTVVFSAINNGNNIAYTATLTCSANSGEEVSPNSGYGKTTNGVTDVTPFNNKLISGCNGVLGTTLNWTFDQNSKTINLAGTNVVLSPVGGGLLIGRDISTETVGNDPVRTNTGMSLLILVRQ</sequence>
<protein>
    <submittedName>
        <fullName evidence="2">Uncharacterized protein</fullName>
    </submittedName>
</protein>
<keyword evidence="1" id="KW-0732">Signal</keyword>
<gene>
    <name evidence="2" type="ORF">KDM89_15760</name>
</gene>
<dbReference type="RefSeq" id="WP_212688874.1">
    <property type="nucleotide sequence ID" value="NZ_JAGSPN010000013.1"/>
</dbReference>
<dbReference type="Proteomes" id="UP000680067">
    <property type="component" value="Unassembled WGS sequence"/>
</dbReference>
<organism evidence="2 3">
    <name type="scientific">Undibacterium luofuense</name>
    <dbReference type="NCBI Taxonomy" id="2828733"/>
    <lineage>
        <taxon>Bacteria</taxon>
        <taxon>Pseudomonadati</taxon>
        <taxon>Pseudomonadota</taxon>
        <taxon>Betaproteobacteria</taxon>
        <taxon>Burkholderiales</taxon>
        <taxon>Oxalobacteraceae</taxon>
        <taxon>Undibacterium</taxon>
    </lineage>
</organism>
<evidence type="ECO:0000313" key="3">
    <source>
        <dbReference type="Proteomes" id="UP000680067"/>
    </source>
</evidence>
<dbReference type="EMBL" id="JAGSPN010000013">
    <property type="protein sequence ID" value="MBR7783601.1"/>
    <property type="molecule type" value="Genomic_DNA"/>
</dbReference>
<dbReference type="AlphaFoldDB" id="A0A941DT80"/>
<evidence type="ECO:0000313" key="2">
    <source>
        <dbReference type="EMBL" id="MBR7783601.1"/>
    </source>
</evidence>
<reference evidence="2" key="1">
    <citation type="submission" date="2021-04" db="EMBL/GenBank/DDBJ databases">
        <title>novel species isolated from subtropical streams in China.</title>
        <authorList>
            <person name="Lu H."/>
        </authorList>
    </citation>
    <scope>NUCLEOTIDE SEQUENCE</scope>
    <source>
        <strain evidence="2">LFS511W</strain>
    </source>
</reference>